<reference evidence="1" key="1">
    <citation type="submission" date="2023-06" db="EMBL/GenBank/DDBJ databases">
        <title>Genome-scale phylogeny and comparative genomics of the fungal order Sordariales.</title>
        <authorList>
            <consortium name="Lawrence Berkeley National Laboratory"/>
            <person name="Hensen N."/>
            <person name="Bonometti L."/>
            <person name="Westerberg I."/>
            <person name="Brannstrom I.O."/>
            <person name="Guillou S."/>
            <person name="Cros-Aarteil S."/>
            <person name="Calhoun S."/>
            <person name="Haridas S."/>
            <person name="Kuo A."/>
            <person name="Mondo S."/>
            <person name="Pangilinan J."/>
            <person name="Riley R."/>
            <person name="Labutti K."/>
            <person name="Andreopoulos B."/>
            <person name="Lipzen A."/>
            <person name="Chen C."/>
            <person name="Yanf M."/>
            <person name="Daum C."/>
            <person name="Ng V."/>
            <person name="Clum A."/>
            <person name="Steindorff A."/>
            <person name="Ohm R."/>
            <person name="Martin F."/>
            <person name="Silar P."/>
            <person name="Natvig D."/>
            <person name="Lalanne C."/>
            <person name="Gautier V."/>
            <person name="Ament-Velasquez S.L."/>
            <person name="Kruys A."/>
            <person name="Hutchinson M.I."/>
            <person name="Powell A.J."/>
            <person name="Barry K."/>
            <person name="Miller A.N."/>
            <person name="Grigoriev I.V."/>
            <person name="Debuchy R."/>
            <person name="Gladieux P."/>
            <person name="Thoren M.H."/>
            <person name="Johannesson H."/>
        </authorList>
    </citation>
    <scope>NUCLEOTIDE SEQUENCE</scope>
    <source>
        <strain evidence="1">8032-3</strain>
    </source>
</reference>
<dbReference type="PANTHER" id="PTHR13109:SF7">
    <property type="entry name" value="NEUROCHONDRIN"/>
    <property type="match status" value="1"/>
</dbReference>
<dbReference type="Proteomes" id="UP001244011">
    <property type="component" value="Unassembled WGS sequence"/>
</dbReference>
<dbReference type="InterPro" id="IPR011989">
    <property type="entry name" value="ARM-like"/>
</dbReference>
<dbReference type="PANTHER" id="PTHR13109">
    <property type="entry name" value="NEUROCHONDRIN"/>
    <property type="match status" value="1"/>
</dbReference>
<dbReference type="Gene3D" id="1.25.10.10">
    <property type="entry name" value="Leucine-rich Repeat Variant"/>
    <property type="match status" value="1"/>
</dbReference>
<organism evidence="1 2">
    <name type="scientific">Phialemonium atrogriseum</name>
    <dbReference type="NCBI Taxonomy" id="1093897"/>
    <lineage>
        <taxon>Eukaryota</taxon>
        <taxon>Fungi</taxon>
        <taxon>Dikarya</taxon>
        <taxon>Ascomycota</taxon>
        <taxon>Pezizomycotina</taxon>
        <taxon>Sordariomycetes</taxon>
        <taxon>Sordariomycetidae</taxon>
        <taxon>Cephalothecales</taxon>
        <taxon>Cephalothecaceae</taxon>
        <taxon>Phialemonium</taxon>
    </lineage>
</organism>
<evidence type="ECO:0000313" key="1">
    <source>
        <dbReference type="EMBL" id="KAK1769142.1"/>
    </source>
</evidence>
<accession>A0AAJ0C430</accession>
<dbReference type="InterPro" id="IPR008709">
    <property type="entry name" value="Neurochondrin"/>
</dbReference>
<protein>
    <submittedName>
        <fullName evidence="1">E9b59b6a-f39c-4d2a-9b94-75afe2ab05bc</fullName>
    </submittedName>
</protein>
<dbReference type="GeneID" id="85306964"/>
<keyword evidence="2" id="KW-1185">Reference proteome</keyword>
<dbReference type="Pfam" id="PF05536">
    <property type="entry name" value="Neurochondrin"/>
    <property type="match status" value="1"/>
</dbReference>
<dbReference type="RefSeq" id="XP_060285355.1">
    <property type="nucleotide sequence ID" value="XM_060423777.1"/>
</dbReference>
<dbReference type="EMBL" id="MU839003">
    <property type="protein sequence ID" value="KAK1769142.1"/>
    <property type="molecule type" value="Genomic_DNA"/>
</dbReference>
<comment type="caution">
    <text evidence="1">The sequence shown here is derived from an EMBL/GenBank/DDBJ whole genome shotgun (WGS) entry which is preliminary data.</text>
</comment>
<evidence type="ECO:0000313" key="2">
    <source>
        <dbReference type="Proteomes" id="UP001244011"/>
    </source>
</evidence>
<name>A0AAJ0C430_9PEZI</name>
<dbReference type="AlphaFoldDB" id="A0AAJ0C430"/>
<sequence length="648" mass="69339">MASSNMSAAPSDEQQRSIEKIQTLLKSKDDTSRFVGLALLKSVLDNSQDVRDDEQSILSLWESISPKFLDRLMRTGSGQTAQNAKDMLDLAVSVLHIFANLLPDHAKGDPRFVGKIPPLVSCLVRSSGSTEELILQTLLILVSQQDGAVALTRVDDLSPLTEIAPSHPLVLQIFSLAWLQAMTAGSDNGSDLVSKVDITVDSLVSSFKGTDAVTLLACLADLLPKLGPEVLPPNPTWIKPLVDFIRTLVTSRPTAAARAAYTNLAASLLQVYPIQAAPLLFSGDGDVQVDKPFSYLLINLLLVDIRSSFPTLLEELNSPSYPSTSTRLASAFDIISNFIGFLLRSLDDSPSPSTPAPLTIPPDRLLSLRKSISETMSLTIEYLRDRWDASVAGAQGLHPSARAGDTSTARPALAWDSKTGALSAGGGGDALVLAALRALAIWLREDDGETLRREAAGLSDMFVDLYRESTTTTTTGGAPDFRRPILVALEGVTASGEEGAEALLDNGGWGVLSGDLLSALQATTTGAGEGDAARGVEIVRVLLPLAEAERPGTREEWMDVVTRVAAWRVSDDDEGNKKRSLVVEEFWVAVLQLATALLVNAHPATLRRYGHSISAIVGIGRQLAERGLRDGALREELDDVVETLGRLG</sequence>
<dbReference type="SUPFAM" id="SSF48371">
    <property type="entry name" value="ARM repeat"/>
    <property type="match status" value="1"/>
</dbReference>
<proteinExistence type="predicted"/>
<dbReference type="InterPro" id="IPR016024">
    <property type="entry name" value="ARM-type_fold"/>
</dbReference>
<gene>
    <name evidence="1" type="ORF">QBC33DRAFT_344175</name>
</gene>